<feature type="transmembrane region" description="Helical" evidence="7">
    <location>
        <begin position="97"/>
        <end position="116"/>
    </location>
</feature>
<comment type="similarity">
    <text evidence="2">Belongs to the peptidase A24 family.</text>
</comment>
<feature type="domain" description="Prepilin peptidase A24 N-terminal" evidence="9">
    <location>
        <begin position="12"/>
        <end position="92"/>
    </location>
</feature>
<gene>
    <name evidence="10" type="ORF">A2419_01410</name>
</gene>
<dbReference type="GO" id="GO:0004190">
    <property type="term" value="F:aspartic-type endopeptidase activity"/>
    <property type="evidence" value="ECO:0007669"/>
    <property type="project" value="InterPro"/>
</dbReference>
<organism evidence="10 11">
    <name type="scientific">Candidatus Adlerbacteria bacterium RIFOXYC1_FULL_48_26</name>
    <dbReference type="NCBI Taxonomy" id="1797247"/>
    <lineage>
        <taxon>Bacteria</taxon>
        <taxon>Candidatus Adleribacteriota</taxon>
    </lineage>
</organism>
<evidence type="ECO:0000256" key="4">
    <source>
        <dbReference type="ARBA" id="ARBA00022692"/>
    </source>
</evidence>
<feature type="transmembrane region" description="Helical" evidence="7">
    <location>
        <begin position="191"/>
        <end position="218"/>
    </location>
</feature>
<dbReference type="GO" id="GO:0005886">
    <property type="term" value="C:plasma membrane"/>
    <property type="evidence" value="ECO:0007669"/>
    <property type="project" value="UniProtKB-SubCell"/>
</dbReference>
<feature type="transmembrane region" description="Helical" evidence="7">
    <location>
        <begin position="150"/>
        <end position="171"/>
    </location>
</feature>
<comment type="subcellular location">
    <subcellularLocation>
        <location evidence="1">Cell membrane</location>
        <topology evidence="1">Multi-pass membrane protein</topology>
    </subcellularLocation>
</comment>
<dbReference type="Pfam" id="PF06750">
    <property type="entry name" value="A24_N_bact"/>
    <property type="match status" value="1"/>
</dbReference>
<feature type="transmembrane region" description="Helical" evidence="7">
    <location>
        <begin position="43"/>
        <end position="61"/>
    </location>
</feature>
<keyword evidence="5 7" id="KW-1133">Transmembrane helix</keyword>
<evidence type="ECO:0000256" key="7">
    <source>
        <dbReference type="SAM" id="Phobius"/>
    </source>
</evidence>
<reference evidence="10 11" key="1">
    <citation type="journal article" date="2016" name="Nat. Commun.">
        <title>Thousands of microbial genomes shed light on interconnected biogeochemical processes in an aquifer system.</title>
        <authorList>
            <person name="Anantharaman K."/>
            <person name="Brown C.T."/>
            <person name="Hug L.A."/>
            <person name="Sharon I."/>
            <person name="Castelle C.J."/>
            <person name="Probst A.J."/>
            <person name="Thomas B.C."/>
            <person name="Singh A."/>
            <person name="Wilkins M.J."/>
            <person name="Karaoz U."/>
            <person name="Brodie E.L."/>
            <person name="Williams K.H."/>
            <person name="Hubbard S.S."/>
            <person name="Banfield J.F."/>
        </authorList>
    </citation>
    <scope>NUCLEOTIDE SEQUENCE [LARGE SCALE GENOMIC DNA]</scope>
</reference>
<evidence type="ECO:0000256" key="3">
    <source>
        <dbReference type="ARBA" id="ARBA00022475"/>
    </source>
</evidence>
<dbReference type="EMBL" id="MEXB01000012">
    <property type="protein sequence ID" value="OGC88110.1"/>
    <property type="molecule type" value="Genomic_DNA"/>
</dbReference>
<proteinExistence type="inferred from homology"/>
<evidence type="ECO:0000259" key="9">
    <source>
        <dbReference type="Pfam" id="PF06750"/>
    </source>
</evidence>
<feature type="domain" description="Prepilin type IV endopeptidase peptidase" evidence="8">
    <location>
        <begin position="104"/>
        <end position="208"/>
    </location>
</feature>
<feature type="transmembrane region" description="Helical" evidence="7">
    <location>
        <begin position="6"/>
        <end position="23"/>
    </location>
</feature>
<dbReference type="Proteomes" id="UP000176568">
    <property type="component" value="Unassembled WGS sequence"/>
</dbReference>
<evidence type="ECO:0000256" key="2">
    <source>
        <dbReference type="ARBA" id="ARBA00005801"/>
    </source>
</evidence>
<dbReference type="GO" id="GO:0006465">
    <property type="term" value="P:signal peptide processing"/>
    <property type="evidence" value="ECO:0007669"/>
    <property type="project" value="TreeGrafter"/>
</dbReference>
<evidence type="ECO:0000256" key="6">
    <source>
        <dbReference type="ARBA" id="ARBA00023136"/>
    </source>
</evidence>
<sequence length="267" mass="29348">MSLTFILGSIGLGLIAGSFLNALSFRFHTGTSIMHGRSRCMRCGHTLSALDLVPVLSYVLLGGRCRYCGVHISIQYPLVEIVAGVLSLGVYLTNPSILMYAFWFFVWMLILFIVVYDIRHTVIPWSCSLLLIGLSLLYIFANQSVPLEQLFAGPALAAPLLFVSLISQGMWMGWGDGVFELSLGWLLGLTLGLSALMIAIWSGALIGVILIVVERIVARLTPTASSRKSKWGFTMRSELPFAPFLALGAAVCYFFHVDLFSHIAIFF</sequence>
<dbReference type="InterPro" id="IPR050882">
    <property type="entry name" value="Prepilin_peptidase/N-MTase"/>
</dbReference>
<evidence type="ECO:0000313" key="10">
    <source>
        <dbReference type="EMBL" id="OGC88110.1"/>
    </source>
</evidence>
<dbReference type="PANTHER" id="PTHR30487:SF0">
    <property type="entry name" value="PREPILIN LEADER PEPTIDASE_N-METHYLTRANSFERASE-RELATED"/>
    <property type="match status" value="1"/>
</dbReference>
<keyword evidence="6 7" id="KW-0472">Membrane</keyword>
<evidence type="ECO:0000256" key="1">
    <source>
        <dbReference type="ARBA" id="ARBA00004651"/>
    </source>
</evidence>
<feature type="transmembrane region" description="Helical" evidence="7">
    <location>
        <begin position="73"/>
        <end position="92"/>
    </location>
</feature>
<feature type="transmembrane region" description="Helical" evidence="7">
    <location>
        <begin position="122"/>
        <end position="141"/>
    </location>
</feature>
<accession>A0A1F4Y2B5</accession>
<feature type="transmembrane region" description="Helical" evidence="7">
    <location>
        <begin position="239"/>
        <end position="257"/>
    </location>
</feature>
<protein>
    <submittedName>
        <fullName evidence="10">Uncharacterized protein</fullName>
    </submittedName>
</protein>
<dbReference type="STRING" id="1797247.A2419_01410"/>
<keyword evidence="4 7" id="KW-0812">Transmembrane</keyword>
<dbReference type="PANTHER" id="PTHR30487">
    <property type="entry name" value="TYPE 4 PREPILIN-LIKE PROTEINS LEADER PEPTIDE-PROCESSING ENZYME"/>
    <property type="match status" value="1"/>
</dbReference>
<dbReference type="InterPro" id="IPR000045">
    <property type="entry name" value="Prepilin_IV_endopep_pep"/>
</dbReference>
<evidence type="ECO:0000313" key="11">
    <source>
        <dbReference type="Proteomes" id="UP000176568"/>
    </source>
</evidence>
<evidence type="ECO:0000259" key="8">
    <source>
        <dbReference type="Pfam" id="PF01478"/>
    </source>
</evidence>
<comment type="caution">
    <text evidence="10">The sequence shown here is derived from an EMBL/GenBank/DDBJ whole genome shotgun (WGS) entry which is preliminary data.</text>
</comment>
<dbReference type="Pfam" id="PF01478">
    <property type="entry name" value="Peptidase_A24"/>
    <property type="match status" value="1"/>
</dbReference>
<evidence type="ECO:0000256" key="5">
    <source>
        <dbReference type="ARBA" id="ARBA00022989"/>
    </source>
</evidence>
<dbReference type="AlphaFoldDB" id="A0A1F4Y2B5"/>
<dbReference type="InterPro" id="IPR010627">
    <property type="entry name" value="Prepilin_pept_A24_N"/>
</dbReference>
<keyword evidence="3" id="KW-1003">Cell membrane</keyword>
<name>A0A1F4Y2B5_9BACT</name>